<reference evidence="1" key="1">
    <citation type="submission" date="2020-02" db="EMBL/GenBank/DDBJ databases">
        <authorList>
            <person name="Meier V. D."/>
        </authorList>
    </citation>
    <scope>NUCLEOTIDE SEQUENCE</scope>
    <source>
        <strain evidence="1">AVDCRST_MAG20</strain>
    </source>
</reference>
<organism evidence="1">
    <name type="scientific">uncultured Acidimicrobiales bacterium</name>
    <dbReference type="NCBI Taxonomy" id="310071"/>
    <lineage>
        <taxon>Bacteria</taxon>
        <taxon>Bacillati</taxon>
        <taxon>Actinomycetota</taxon>
        <taxon>Acidimicrobiia</taxon>
        <taxon>Acidimicrobiales</taxon>
        <taxon>environmental samples</taxon>
    </lineage>
</organism>
<name>A0A6J4I695_9ACTN</name>
<accession>A0A6J4I695</accession>
<protein>
    <submittedName>
        <fullName evidence="1">Uncharacterized protein</fullName>
    </submittedName>
</protein>
<gene>
    <name evidence="1" type="ORF">AVDCRST_MAG20-1800</name>
</gene>
<dbReference type="EMBL" id="CADCSY010000083">
    <property type="protein sequence ID" value="CAA9243499.1"/>
    <property type="molecule type" value="Genomic_DNA"/>
</dbReference>
<sequence>MADPKKPRPAFAPWDTRELPGSFTVEETAVRVGNYKWIEMKLFEVLGGWIATVPELDVKLRLGTHCYHHAWHAELFHKRLPELREMNPERLTLPANDELVAFVDAMTAPEGQGETIEKLVGVYRVLIPHKIAAYTFHLNNTSTITDAPTIRTLKLVLQDEFDDWRDGEMMIQSLIETPEEVDRAARHQASLEKLMLAAGGIAGPGSIGNPYALQEATA</sequence>
<proteinExistence type="predicted"/>
<evidence type="ECO:0000313" key="1">
    <source>
        <dbReference type="EMBL" id="CAA9243499.1"/>
    </source>
</evidence>
<dbReference type="AlphaFoldDB" id="A0A6J4I695"/>